<dbReference type="AlphaFoldDB" id="A0A9P0AP00"/>
<keyword evidence="1" id="KW-0547">Nucleotide-binding</keyword>
<keyword evidence="2" id="KW-0067">ATP-binding</keyword>
<dbReference type="InterPro" id="IPR000719">
    <property type="entry name" value="Prot_kinase_dom"/>
</dbReference>
<dbReference type="Pfam" id="PF00069">
    <property type="entry name" value="Pkinase"/>
    <property type="match status" value="1"/>
</dbReference>
<feature type="domain" description="Protein kinase" evidence="3">
    <location>
        <begin position="27"/>
        <end position="321"/>
    </location>
</feature>
<proteinExistence type="predicted"/>
<dbReference type="Gene3D" id="3.30.200.20">
    <property type="entry name" value="Phosphorylase Kinase, domain 1"/>
    <property type="match status" value="1"/>
</dbReference>
<dbReference type="Gene3D" id="1.10.510.10">
    <property type="entry name" value="Transferase(Phosphotransferase) domain 1"/>
    <property type="match status" value="1"/>
</dbReference>
<dbReference type="PIRSF" id="PIRSF000654">
    <property type="entry name" value="Integrin-linked_kinase"/>
    <property type="match status" value="1"/>
</dbReference>
<dbReference type="SMART" id="SM00220">
    <property type="entry name" value="S_TKc"/>
    <property type="match status" value="1"/>
</dbReference>
<dbReference type="GO" id="GO:0005524">
    <property type="term" value="F:ATP binding"/>
    <property type="evidence" value="ECO:0007669"/>
    <property type="project" value="UniProtKB-KW"/>
</dbReference>
<evidence type="ECO:0000256" key="1">
    <source>
        <dbReference type="ARBA" id="ARBA00022741"/>
    </source>
</evidence>
<name>A0A9P0AP00_BEMTA</name>
<organism evidence="4 5">
    <name type="scientific">Bemisia tabaci</name>
    <name type="common">Sweetpotato whitefly</name>
    <name type="synonym">Aleurodes tabaci</name>
    <dbReference type="NCBI Taxonomy" id="7038"/>
    <lineage>
        <taxon>Eukaryota</taxon>
        <taxon>Metazoa</taxon>
        <taxon>Ecdysozoa</taxon>
        <taxon>Arthropoda</taxon>
        <taxon>Hexapoda</taxon>
        <taxon>Insecta</taxon>
        <taxon>Pterygota</taxon>
        <taxon>Neoptera</taxon>
        <taxon>Paraneoptera</taxon>
        <taxon>Hemiptera</taxon>
        <taxon>Sternorrhyncha</taxon>
        <taxon>Aleyrodoidea</taxon>
        <taxon>Aleyrodidae</taxon>
        <taxon>Aleyrodinae</taxon>
        <taxon>Bemisia</taxon>
    </lineage>
</organism>
<dbReference type="SUPFAM" id="SSF56112">
    <property type="entry name" value="Protein kinase-like (PK-like)"/>
    <property type="match status" value="1"/>
</dbReference>
<dbReference type="InterPro" id="IPR011009">
    <property type="entry name" value="Kinase-like_dom_sf"/>
</dbReference>
<dbReference type="GO" id="GO:0004672">
    <property type="term" value="F:protein kinase activity"/>
    <property type="evidence" value="ECO:0007669"/>
    <property type="project" value="InterPro"/>
</dbReference>
<dbReference type="EMBL" id="OU963869">
    <property type="protein sequence ID" value="CAH0394876.1"/>
    <property type="molecule type" value="Genomic_DNA"/>
</dbReference>
<sequence>MENICQTPVVKKIRQVSQDSPLNIPPTPQLKHVGHGTGVNVYQFNRPPKEGFERSPWALKKIRHNYKVDELKTRLKKEAKVLQTLDHPNIVGYRGFINKDCLALEQCSTCLGTMKEERLENNLGPFSADIILKVALETAKGLDYLHRVKHILHGDLKSYNILIKDNFSSIKLCDFGVCLPLTDDDVLDKENAGKDAWYIGTPSWSAPEILEDEDGSSVTSKADIFSFGLTLWELMTLGTPHFPDTDSSVSYVFSDEVSLTSTSSASSGNFSAYEKNYGTRPKLPENLGEEYSLVIKLFNMCTEEVPDERPSAAQIIEMLQA</sequence>
<evidence type="ECO:0000259" key="3">
    <source>
        <dbReference type="PROSITE" id="PS50011"/>
    </source>
</evidence>
<dbReference type="PANTHER" id="PTHR44329:SF298">
    <property type="entry name" value="MIXED LINEAGE KINASE DOMAIN-LIKE PROTEIN"/>
    <property type="match status" value="1"/>
</dbReference>
<dbReference type="InterPro" id="IPR008271">
    <property type="entry name" value="Ser/Thr_kinase_AS"/>
</dbReference>
<accession>A0A9P0AP00</accession>
<dbReference type="PANTHER" id="PTHR44329">
    <property type="entry name" value="SERINE/THREONINE-PROTEIN KINASE TNNI3K-RELATED"/>
    <property type="match status" value="1"/>
</dbReference>
<keyword evidence="5" id="KW-1185">Reference proteome</keyword>
<protein>
    <recommendedName>
        <fullName evidence="3">Protein kinase domain-containing protein</fullName>
    </recommendedName>
</protein>
<dbReference type="PROSITE" id="PS50011">
    <property type="entry name" value="PROTEIN_KINASE_DOM"/>
    <property type="match status" value="1"/>
</dbReference>
<dbReference type="KEGG" id="btab:109038765"/>
<dbReference type="InterPro" id="IPR051681">
    <property type="entry name" value="Ser/Thr_Kinases-Pseudokinases"/>
</dbReference>
<dbReference type="Proteomes" id="UP001152759">
    <property type="component" value="Chromosome 8"/>
</dbReference>
<evidence type="ECO:0000313" key="5">
    <source>
        <dbReference type="Proteomes" id="UP001152759"/>
    </source>
</evidence>
<dbReference type="PROSITE" id="PS00108">
    <property type="entry name" value="PROTEIN_KINASE_ST"/>
    <property type="match status" value="1"/>
</dbReference>
<reference evidence="4" key="1">
    <citation type="submission" date="2021-12" db="EMBL/GenBank/DDBJ databases">
        <authorList>
            <person name="King R."/>
        </authorList>
    </citation>
    <scope>NUCLEOTIDE SEQUENCE</scope>
</reference>
<dbReference type="GO" id="GO:0097527">
    <property type="term" value="P:necroptotic signaling pathway"/>
    <property type="evidence" value="ECO:0007669"/>
    <property type="project" value="TreeGrafter"/>
</dbReference>
<evidence type="ECO:0000313" key="4">
    <source>
        <dbReference type="EMBL" id="CAH0394876.1"/>
    </source>
</evidence>
<evidence type="ECO:0000256" key="2">
    <source>
        <dbReference type="ARBA" id="ARBA00022840"/>
    </source>
</evidence>
<gene>
    <name evidence="4" type="ORF">BEMITA_LOCUS13125</name>
</gene>